<protein>
    <submittedName>
        <fullName evidence="1">Uncharacterized protein</fullName>
    </submittedName>
</protein>
<gene>
    <name evidence="1" type="ORF">KR50_30360</name>
</gene>
<organism evidence="1 2">
    <name type="scientific">Jeotgalibacillus campisalis</name>
    <dbReference type="NCBI Taxonomy" id="220754"/>
    <lineage>
        <taxon>Bacteria</taxon>
        <taxon>Bacillati</taxon>
        <taxon>Bacillota</taxon>
        <taxon>Bacilli</taxon>
        <taxon>Bacillales</taxon>
        <taxon>Caryophanaceae</taxon>
        <taxon>Jeotgalibacillus</taxon>
    </lineage>
</organism>
<evidence type="ECO:0000313" key="1">
    <source>
        <dbReference type="EMBL" id="KIL46361.1"/>
    </source>
</evidence>
<dbReference type="Proteomes" id="UP000031972">
    <property type="component" value="Unassembled WGS sequence"/>
</dbReference>
<keyword evidence="2" id="KW-1185">Reference proteome</keyword>
<dbReference type="EMBL" id="JXRR01000017">
    <property type="protein sequence ID" value="KIL46361.1"/>
    <property type="molecule type" value="Genomic_DNA"/>
</dbReference>
<evidence type="ECO:0000313" key="2">
    <source>
        <dbReference type="Proteomes" id="UP000031972"/>
    </source>
</evidence>
<dbReference type="PATRIC" id="fig|220754.4.peg.3049"/>
<sequence>MSCFQLPLFIKIVSLLVREFYYFGRGKSRDQLIKLLEKESVKMIYLFTSGAGEKVKNCSIENRSFNTFLR</sequence>
<proteinExistence type="predicted"/>
<comment type="caution">
    <text evidence="1">The sequence shown here is derived from an EMBL/GenBank/DDBJ whole genome shotgun (WGS) entry which is preliminary data.</text>
</comment>
<accession>A0A0C2VPI5</accession>
<dbReference type="AlphaFoldDB" id="A0A0C2VPI5"/>
<reference evidence="1 2" key="1">
    <citation type="submission" date="2015-01" db="EMBL/GenBank/DDBJ databases">
        <title>Jeotgalibacillus campisalis genome sequencing.</title>
        <authorList>
            <person name="Goh K.M."/>
            <person name="Chan K.-G."/>
            <person name="Yaakop A.S."/>
            <person name="Ee R."/>
            <person name="Gan H.M."/>
            <person name="Chan C.S."/>
        </authorList>
    </citation>
    <scope>NUCLEOTIDE SEQUENCE [LARGE SCALE GENOMIC DNA]</scope>
    <source>
        <strain evidence="1 2">SF-57</strain>
    </source>
</reference>
<name>A0A0C2VPI5_9BACL</name>